<proteinExistence type="predicted"/>
<evidence type="ECO:0000313" key="3">
    <source>
        <dbReference type="Proteomes" id="UP000094527"/>
    </source>
</evidence>
<feature type="region of interest" description="Disordered" evidence="1">
    <location>
        <begin position="20"/>
        <end position="47"/>
    </location>
</feature>
<evidence type="ECO:0000313" key="2">
    <source>
        <dbReference type="EMBL" id="ODM89821.1"/>
    </source>
</evidence>
<dbReference type="Proteomes" id="UP000094527">
    <property type="component" value="Unassembled WGS sequence"/>
</dbReference>
<reference evidence="2 3" key="1">
    <citation type="journal article" date="2016" name="Genome Biol. Evol.">
        <title>Gene Family Evolution Reflects Adaptation to Soil Environmental Stressors in the Genome of the Collembolan Orchesella cincta.</title>
        <authorList>
            <person name="Faddeeva-Vakhrusheva A."/>
            <person name="Derks M.F."/>
            <person name="Anvar S.Y."/>
            <person name="Agamennone V."/>
            <person name="Suring W."/>
            <person name="Smit S."/>
            <person name="van Straalen N.M."/>
            <person name="Roelofs D."/>
        </authorList>
    </citation>
    <scope>NUCLEOTIDE SEQUENCE [LARGE SCALE GENOMIC DNA]</scope>
    <source>
        <tissue evidence="2">Mixed pool</tissue>
    </source>
</reference>
<comment type="caution">
    <text evidence="2">The sequence shown here is derived from an EMBL/GenBank/DDBJ whole genome shotgun (WGS) entry which is preliminary data.</text>
</comment>
<accession>A0A1D2MA62</accession>
<keyword evidence="3" id="KW-1185">Reference proteome</keyword>
<organism evidence="2 3">
    <name type="scientific">Orchesella cincta</name>
    <name type="common">Springtail</name>
    <name type="synonym">Podura cincta</name>
    <dbReference type="NCBI Taxonomy" id="48709"/>
    <lineage>
        <taxon>Eukaryota</taxon>
        <taxon>Metazoa</taxon>
        <taxon>Ecdysozoa</taxon>
        <taxon>Arthropoda</taxon>
        <taxon>Hexapoda</taxon>
        <taxon>Collembola</taxon>
        <taxon>Entomobryomorpha</taxon>
        <taxon>Entomobryoidea</taxon>
        <taxon>Orchesellidae</taxon>
        <taxon>Orchesellinae</taxon>
        <taxon>Orchesella</taxon>
    </lineage>
</organism>
<name>A0A1D2MA62_ORCCI</name>
<dbReference type="AlphaFoldDB" id="A0A1D2MA62"/>
<dbReference type="EMBL" id="LJIJ01002341">
    <property type="protein sequence ID" value="ODM89821.1"/>
    <property type="molecule type" value="Genomic_DNA"/>
</dbReference>
<gene>
    <name evidence="2" type="ORF">Ocin01_16861</name>
</gene>
<sequence>MDSIDFEVTDELAKTMSKGVTPSSLTKIKRKRNRENSTSSTESFELYNGSRRRSSVRSVLSKIVPNYDDFEF</sequence>
<evidence type="ECO:0000256" key="1">
    <source>
        <dbReference type="SAM" id="MobiDB-lite"/>
    </source>
</evidence>
<protein>
    <submittedName>
        <fullName evidence="2">Uncharacterized protein</fullName>
    </submittedName>
</protein>